<keyword evidence="4" id="KW-1185">Reference proteome</keyword>
<protein>
    <submittedName>
        <fullName evidence="3">Uncharacterized protein</fullName>
    </submittedName>
</protein>
<proteinExistence type="inferred from homology"/>
<dbReference type="Pfam" id="PF01770">
    <property type="entry name" value="Folate_carrier"/>
    <property type="match status" value="1"/>
</dbReference>
<gene>
    <name evidence="3" type="ORF">Mgra_00001508</name>
</gene>
<comment type="similarity">
    <text evidence="1">Belongs to the reduced folate carrier (RFC) transporter (TC 2.A.48) family.</text>
</comment>
<sequence>MNNSSNEIKTNIEINKKDQLNQNNFSFSLNKSSIKLKQNLENNKNYSILPALLCFYSFLKEIKVGEPFLFKYQNEYLNLTSKQITGEIYPYTPYAYLAALIPIFLFTDLLLDKLFFVQHLFLVVQLVHKLLDKFFMELHLLRKLLFFHIFMLWTRAGTMAGRTAGYLFSQFLVLSHLSDLYF</sequence>
<accession>A0A8T0A0B8</accession>
<dbReference type="Proteomes" id="UP000605970">
    <property type="component" value="Unassembled WGS sequence"/>
</dbReference>
<reference evidence="3" key="1">
    <citation type="journal article" date="2020" name="Ecol. Evol.">
        <title>Genome structure and content of the rice root-knot nematode (Meloidogyne graminicola).</title>
        <authorList>
            <person name="Phan N.T."/>
            <person name="Danchin E.G.J."/>
            <person name="Klopp C."/>
            <person name="Perfus-Barbeoch L."/>
            <person name="Kozlowski D.K."/>
            <person name="Koutsovoulos G.D."/>
            <person name="Lopez-Roques C."/>
            <person name="Bouchez O."/>
            <person name="Zahm M."/>
            <person name="Besnard G."/>
            <person name="Bellafiore S."/>
        </authorList>
    </citation>
    <scope>NUCLEOTIDE SEQUENCE</scope>
    <source>
        <strain evidence="3">VN-18</strain>
    </source>
</reference>
<evidence type="ECO:0000313" key="4">
    <source>
        <dbReference type="Proteomes" id="UP000605970"/>
    </source>
</evidence>
<evidence type="ECO:0000256" key="1">
    <source>
        <dbReference type="ARBA" id="ARBA00005773"/>
    </source>
</evidence>
<evidence type="ECO:0000256" key="2">
    <source>
        <dbReference type="SAM" id="Phobius"/>
    </source>
</evidence>
<dbReference type="EMBL" id="JABEBT010000008">
    <property type="protein sequence ID" value="KAF7638982.1"/>
    <property type="molecule type" value="Genomic_DNA"/>
</dbReference>
<feature type="transmembrane region" description="Helical" evidence="2">
    <location>
        <begin position="88"/>
        <end position="107"/>
    </location>
</feature>
<feature type="transmembrane region" description="Helical" evidence="2">
    <location>
        <begin position="113"/>
        <end position="132"/>
    </location>
</feature>
<dbReference type="AlphaFoldDB" id="A0A8T0A0B8"/>
<keyword evidence="2" id="KW-1133">Transmembrane helix</keyword>
<comment type="caution">
    <text evidence="3">The sequence shown here is derived from an EMBL/GenBank/DDBJ whole genome shotgun (WGS) entry which is preliminary data.</text>
</comment>
<keyword evidence="2" id="KW-0472">Membrane</keyword>
<dbReference type="PANTHER" id="PTHR10686:SF18">
    <property type="entry name" value="IP11787P-RELATED"/>
    <property type="match status" value="1"/>
</dbReference>
<dbReference type="GO" id="GO:0005886">
    <property type="term" value="C:plasma membrane"/>
    <property type="evidence" value="ECO:0007669"/>
    <property type="project" value="TreeGrafter"/>
</dbReference>
<evidence type="ECO:0000313" key="3">
    <source>
        <dbReference type="EMBL" id="KAF7638982.1"/>
    </source>
</evidence>
<keyword evidence="2" id="KW-0812">Transmembrane</keyword>
<dbReference type="OrthoDB" id="18814at2759"/>
<dbReference type="InterPro" id="IPR002666">
    <property type="entry name" value="Folate_carrier"/>
</dbReference>
<organism evidence="3 4">
    <name type="scientific">Meloidogyne graminicola</name>
    <dbReference type="NCBI Taxonomy" id="189291"/>
    <lineage>
        <taxon>Eukaryota</taxon>
        <taxon>Metazoa</taxon>
        <taxon>Ecdysozoa</taxon>
        <taxon>Nematoda</taxon>
        <taxon>Chromadorea</taxon>
        <taxon>Rhabditida</taxon>
        <taxon>Tylenchina</taxon>
        <taxon>Tylenchomorpha</taxon>
        <taxon>Tylenchoidea</taxon>
        <taxon>Meloidogynidae</taxon>
        <taxon>Meloidogyninae</taxon>
        <taxon>Meloidogyne</taxon>
    </lineage>
</organism>
<name>A0A8T0A0B8_9BILA</name>
<feature type="transmembrane region" description="Helical" evidence="2">
    <location>
        <begin position="144"/>
        <end position="168"/>
    </location>
</feature>
<dbReference type="GO" id="GO:0090482">
    <property type="term" value="F:vitamin transmembrane transporter activity"/>
    <property type="evidence" value="ECO:0007669"/>
    <property type="project" value="InterPro"/>
</dbReference>
<dbReference type="PANTHER" id="PTHR10686">
    <property type="entry name" value="FOLATE TRANSPORTER"/>
    <property type="match status" value="1"/>
</dbReference>